<dbReference type="InterPro" id="IPR050365">
    <property type="entry name" value="TIM50"/>
</dbReference>
<keyword evidence="1" id="KW-0813">Transport</keyword>
<comment type="function">
    <text evidence="1">Essential component of the TIM23 complex, a complex that mediates the translocation of transit peptide-containing proteins across the mitochondrial inner membrane.</text>
</comment>
<feature type="compositionally biased region" description="Polar residues" evidence="2">
    <location>
        <begin position="103"/>
        <end position="116"/>
    </location>
</feature>
<keyword evidence="1" id="KW-0811">Translocation</keyword>
<dbReference type="AlphaFoldDB" id="A0A9P4JBP7"/>
<feature type="domain" description="FCP1 homology" evidence="3">
    <location>
        <begin position="197"/>
        <end position="368"/>
    </location>
</feature>
<dbReference type="Pfam" id="PF03031">
    <property type="entry name" value="NIF"/>
    <property type="match status" value="1"/>
</dbReference>
<dbReference type="GO" id="GO:0005744">
    <property type="term" value="C:TIM23 mitochondrial import inner membrane translocase complex"/>
    <property type="evidence" value="ECO:0007669"/>
    <property type="project" value="UniProtKB-UniRule"/>
</dbReference>
<dbReference type="EMBL" id="ML994407">
    <property type="protein sequence ID" value="KAF2196368.1"/>
    <property type="molecule type" value="Genomic_DNA"/>
</dbReference>
<evidence type="ECO:0000256" key="1">
    <source>
        <dbReference type="RuleBase" id="RU365079"/>
    </source>
</evidence>
<dbReference type="InterPro" id="IPR023214">
    <property type="entry name" value="HAD_sf"/>
</dbReference>
<dbReference type="GO" id="GO:0015031">
    <property type="term" value="P:protein transport"/>
    <property type="evidence" value="ECO:0007669"/>
    <property type="project" value="UniProtKB-KW"/>
</dbReference>
<feature type="compositionally biased region" description="Basic residues" evidence="2">
    <location>
        <begin position="166"/>
        <end position="176"/>
    </location>
</feature>
<gene>
    <name evidence="4" type="ORF">GQ43DRAFT_445182</name>
</gene>
<dbReference type="InterPro" id="IPR036412">
    <property type="entry name" value="HAD-like_sf"/>
</dbReference>
<reference evidence="4" key="1">
    <citation type="journal article" date="2020" name="Stud. Mycol.">
        <title>101 Dothideomycetes genomes: a test case for predicting lifestyles and emergence of pathogens.</title>
        <authorList>
            <person name="Haridas S."/>
            <person name="Albert R."/>
            <person name="Binder M."/>
            <person name="Bloem J."/>
            <person name="Labutti K."/>
            <person name="Salamov A."/>
            <person name="Andreopoulos B."/>
            <person name="Baker S."/>
            <person name="Barry K."/>
            <person name="Bills G."/>
            <person name="Bluhm B."/>
            <person name="Cannon C."/>
            <person name="Castanera R."/>
            <person name="Culley D."/>
            <person name="Daum C."/>
            <person name="Ezra D."/>
            <person name="Gonzalez J."/>
            <person name="Henrissat B."/>
            <person name="Kuo A."/>
            <person name="Liang C."/>
            <person name="Lipzen A."/>
            <person name="Lutzoni F."/>
            <person name="Magnuson J."/>
            <person name="Mondo S."/>
            <person name="Nolan M."/>
            <person name="Ohm R."/>
            <person name="Pangilinan J."/>
            <person name="Park H.-J."/>
            <person name="Ramirez L."/>
            <person name="Alfaro M."/>
            <person name="Sun H."/>
            <person name="Tritt A."/>
            <person name="Yoshinaga Y."/>
            <person name="Zwiers L.-H."/>
            <person name="Turgeon B."/>
            <person name="Goodwin S."/>
            <person name="Spatafora J."/>
            <person name="Crous P."/>
            <person name="Grigoriev I."/>
        </authorList>
    </citation>
    <scope>NUCLEOTIDE SEQUENCE</scope>
    <source>
        <strain evidence="4">ATCC 74209</strain>
    </source>
</reference>
<proteinExistence type="inferred from homology"/>
<comment type="similarity">
    <text evidence="1">Belongs to the TIM50 family.</text>
</comment>
<dbReference type="PROSITE" id="PS50969">
    <property type="entry name" value="FCP1"/>
    <property type="match status" value="1"/>
</dbReference>
<dbReference type="InterPro" id="IPR004274">
    <property type="entry name" value="FCP1_dom"/>
</dbReference>
<accession>A0A9P4JBP7</accession>
<dbReference type="Gene3D" id="3.40.50.1000">
    <property type="entry name" value="HAD superfamily/HAD-like"/>
    <property type="match status" value="1"/>
</dbReference>
<evidence type="ECO:0000313" key="4">
    <source>
        <dbReference type="EMBL" id="KAF2196368.1"/>
    </source>
</evidence>
<comment type="subcellular location">
    <subcellularLocation>
        <location evidence="1">Mitochondrion inner membrane</location>
        <topology evidence="1">Single-pass membrane protein</topology>
    </subcellularLocation>
</comment>
<keyword evidence="1" id="KW-0653">Protein transport</keyword>
<dbReference type="SUPFAM" id="SSF56784">
    <property type="entry name" value="HAD-like"/>
    <property type="match status" value="1"/>
</dbReference>
<keyword evidence="1" id="KW-0496">Mitochondrion</keyword>
<evidence type="ECO:0000256" key="2">
    <source>
        <dbReference type="SAM" id="MobiDB-lite"/>
    </source>
</evidence>
<dbReference type="Proteomes" id="UP000799536">
    <property type="component" value="Unassembled WGS sequence"/>
</dbReference>
<dbReference type="SMART" id="SM00577">
    <property type="entry name" value="CPDc"/>
    <property type="match status" value="1"/>
</dbReference>
<evidence type="ECO:0000313" key="5">
    <source>
        <dbReference type="Proteomes" id="UP000799536"/>
    </source>
</evidence>
<keyword evidence="1" id="KW-0809">Transit peptide</keyword>
<comment type="caution">
    <text evidence="4">The sequence shown here is derived from an EMBL/GenBank/DDBJ whole genome shotgun (WGS) entry which is preliminary data.</text>
</comment>
<protein>
    <recommendedName>
        <fullName evidence="1">Mitochondrial import inner membrane translocase subunit TIM50</fullName>
    </recommendedName>
</protein>
<feature type="compositionally biased region" description="Polar residues" evidence="2">
    <location>
        <begin position="52"/>
        <end position="88"/>
    </location>
</feature>
<evidence type="ECO:0000259" key="3">
    <source>
        <dbReference type="PROSITE" id="PS50969"/>
    </source>
</evidence>
<dbReference type="PANTHER" id="PTHR12210">
    <property type="entry name" value="DULLARD PROTEIN PHOSPHATASE"/>
    <property type="match status" value="1"/>
</dbReference>
<feature type="region of interest" description="Disordered" evidence="2">
    <location>
        <begin position="400"/>
        <end position="422"/>
    </location>
</feature>
<keyword evidence="5" id="KW-1185">Reference proteome</keyword>
<dbReference type="OrthoDB" id="1711508at2759"/>
<name>A0A9P4JBP7_9PLEO</name>
<organism evidence="4 5">
    <name type="scientific">Delitschia confertaspora ATCC 74209</name>
    <dbReference type="NCBI Taxonomy" id="1513339"/>
    <lineage>
        <taxon>Eukaryota</taxon>
        <taxon>Fungi</taxon>
        <taxon>Dikarya</taxon>
        <taxon>Ascomycota</taxon>
        <taxon>Pezizomycotina</taxon>
        <taxon>Dothideomycetes</taxon>
        <taxon>Pleosporomycetidae</taxon>
        <taxon>Pleosporales</taxon>
        <taxon>Delitschiaceae</taxon>
        <taxon>Delitschia</taxon>
    </lineage>
</organism>
<comment type="subunit">
    <text evidence="1">Component of the TIM23 complex.</text>
</comment>
<sequence>MVPYGYNPMRFMQQPVAPVQNVLGLSGYSPYAPSPIWSVQRGQFHVQERNHSTASNFKQQANQEQSQRHWQPQQNSFQPGNPAPQDNGNHALGGGVYIGSVDGTLQQNPYQTSQGPSKAKRKNKKAKTKANVNDTVNPSPSIEPSKPNENENKQRQPPYLKPVENKKKRGSPKLRRPPPPLSSGYVAQALLEPVICSFPQPLLIVLDLNGTLVHRPNRSQSSNIIKRPFLDQFLKYIFDNFCIMVWSSARPPNVRKMVEKVLNREHQDKLIAQWARDELGLSTEDYNQNVQVYKQLTKIWAVQPLHKKHPHYNEGGHWGQHNTILIDDSALKASSEPYNLIEVPEFDGTPEQMKSDMLREVAGYLEQIKMYADVSAFMNKTPFKADGSWSMDWQTDVSDGGVRLSGQTSSLPAAATRHSRMR</sequence>
<feature type="compositionally biased region" description="Basic residues" evidence="2">
    <location>
        <begin position="118"/>
        <end position="128"/>
    </location>
</feature>
<feature type="region of interest" description="Disordered" evidence="2">
    <location>
        <begin position="52"/>
        <end position="180"/>
    </location>
</feature>